<name>A0AAV5JZH3_9ROSI</name>
<protein>
    <submittedName>
        <fullName evidence="2">Uncharacterized protein</fullName>
    </submittedName>
</protein>
<dbReference type="AlphaFoldDB" id="A0AAV5JZH3"/>
<dbReference type="PANTHER" id="PTHR33625:SF3">
    <property type="entry name" value="OS04G0550700 PROTEIN"/>
    <property type="match status" value="1"/>
</dbReference>
<accession>A0AAV5JZH3</accession>
<keyword evidence="3" id="KW-1185">Reference proteome</keyword>
<dbReference type="Proteomes" id="UP001054252">
    <property type="component" value="Unassembled WGS sequence"/>
</dbReference>
<gene>
    <name evidence="2" type="ORF">SLEP1_g28045</name>
</gene>
<dbReference type="PANTHER" id="PTHR33625">
    <property type="entry name" value="OS08G0179900 PROTEIN"/>
    <property type="match status" value="1"/>
</dbReference>
<feature type="region of interest" description="Disordered" evidence="1">
    <location>
        <begin position="31"/>
        <end position="56"/>
    </location>
</feature>
<evidence type="ECO:0000256" key="1">
    <source>
        <dbReference type="SAM" id="MobiDB-lite"/>
    </source>
</evidence>
<proteinExistence type="predicted"/>
<organism evidence="2 3">
    <name type="scientific">Rubroshorea leprosula</name>
    <dbReference type="NCBI Taxonomy" id="152421"/>
    <lineage>
        <taxon>Eukaryota</taxon>
        <taxon>Viridiplantae</taxon>
        <taxon>Streptophyta</taxon>
        <taxon>Embryophyta</taxon>
        <taxon>Tracheophyta</taxon>
        <taxon>Spermatophyta</taxon>
        <taxon>Magnoliopsida</taxon>
        <taxon>eudicotyledons</taxon>
        <taxon>Gunneridae</taxon>
        <taxon>Pentapetalae</taxon>
        <taxon>rosids</taxon>
        <taxon>malvids</taxon>
        <taxon>Malvales</taxon>
        <taxon>Dipterocarpaceae</taxon>
        <taxon>Rubroshorea</taxon>
    </lineage>
</organism>
<reference evidence="2 3" key="1">
    <citation type="journal article" date="2021" name="Commun. Biol.">
        <title>The genome of Shorea leprosula (Dipterocarpaceae) highlights the ecological relevance of drought in aseasonal tropical rainforests.</title>
        <authorList>
            <person name="Ng K.K.S."/>
            <person name="Kobayashi M.J."/>
            <person name="Fawcett J.A."/>
            <person name="Hatakeyama M."/>
            <person name="Paape T."/>
            <person name="Ng C.H."/>
            <person name="Ang C.C."/>
            <person name="Tnah L.H."/>
            <person name="Lee C.T."/>
            <person name="Nishiyama T."/>
            <person name="Sese J."/>
            <person name="O'Brien M.J."/>
            <person name="Copetti D."/>
            <person name="Mohd Noor M.I."/>
            <person name="Ong R.C."/>
            <person name="Putra M."/>
            <person name="Sireger I.Z."/>
            <person name="Indrioko S."/>
            <person name="Kosugi Y."/>
            <person name="Izuno A."/>
            <person name="Isagi Y."/>
            <person name="Lee S.L."/>
            <person name="Shimizu K.K."/>
        </authorList>
    </citation>
    <scope>NUCLEOTIDE SEQUENCE [LARGE SCALE GENOMIC DNA]</scope>
    <source>
        <strain evidence="2">214</strain>
    </source>
</reference>
<sequence length="339" mass="36394">MYLSGGRGMGGGAGGGGMFRTVGRMAARARVATGTTTNTTTPESLSSSSCVSPTAASGEKQSNQLLISASSHSLGGSVPVSANSGLPPNWPGFAASSCCDESDWVSVDGVEDEKPLVFLDDFVVGPVPSIDEVQNAVSALQQVVDYPKLVKDKYSCNEEKDIADPIPSPTDLMCQVPSLGSGSESDWMEPSMHLYGPNRVYDAFHLLQTDPCIKKMVISLSSDKAVWDAVLNNEVVQELRESYFTAEDKSLEILDENSDDSKKEVNFVQWIFDSTKEKVLELMGKITNIVNELFRPPPPEAETTTGSIAVAEDPFQEKLRASFLLSVVVLLIVVVSRAS</sequence>
<evidence type="ECO:0000313" key="2">
    <source>
        <dbReference type="EMBL" id="GKV17555.1"/>
    </source>
</evidence>
<dbReference type="EMBL" id="BPVZ01000048">
    <property type="protein sequence ID" value="GKV17555.1"/>
    <property type="molecule type" value="Genomic_DNA"/>
</dbReference>
<evidence type="ECO:0000313" key="3">
    <source>
        <dbReference type="Proteomes" id="UP001054252"/>
    </source>
</evidence>
<comment type="caution">
    <text evidence="2">The sequence shown here is derived from an EMBL/GenBank/DDBJ whole genome shotgun (WGS) entry which is preliminary data.</text>
</comment>